<dbReference type="Proteomes" id="UP000234681">
    <property type="component" value="Chromosome X"/>
</dbReference>
<gene>
    <name evidence="2" type="ORF">rCG_63120</name>
</gene>
<sequence>MDKNVDLQTKEQLLIIIIISWTLLLLLVIILLIKVCVGLFFSFRGSQIPTCFL</sequence>
<proteinExistence type="predicted"/>
<keyword evidence="1" id="KW-0472">Membrane</keyword>
<protein>
    <submittedName>
        <fullName evidence="2">RCG63120</fullName>
    </submittedName>
</protein>
<name>A6K523_RAT</name>
<keyword evidence="1" id="KW-1133">Transmembrane helix</keyword>
<reference evidence="3" key="1">
    <citation type="submission" date="2005-09" db="EMBL/GenBank/DDBJ databases">
        <authorList>
            <person name="Mural R.J."/>
            <person name="Li P.W."/>
            <person name="Adams M.D."/>
            <person name="Amanatides P.G."/>
            <person name="Baden-Tillson H."/>
            <person name="Barnstead M."/>
            <person name="Chin S.H."/>
            <person name="Dew I."/>
            <person name="Evans C.A."/>
            <person name="Ferriera S."/>
            <person name="Flanigan M."/>
            <person name="Fosler C."/>
            <person name="Glodek A."/>
            <person name="Gu Z."/>
            <person name="Holt R.A."/>
            <person name="Jennings D."/>
            <person name="Kraft C.L."/>
            <person name="Lu F."/>
            <person name="Nguyen T."/>
            <person name="Nusskern D.R."/>
            <person name="Pfannkoch C.M."/>
            <person name="Sitter C."/>
            <person name="Sutton G.G."/>
            <person name="Venter J.C."/>
            <person name="Wang Z."/>
            <person name="Woodage T."/>
            <person name="Zheng X.H."/>
            <person name="Zhong F."/>
        </authorList>
    </citation>
    <scope>NUCLEOTIDE SEQUENCE [LARGE SCALE GENOMIC DNA]</scope>
    <source>
        <strain>BN</strain>
        <strain evidence="3">Sprague-Dawley</strain>
    </source>
</reference>
<accession>A6K523</accession>
<keyword evidence="1" id="KW-0812">Transmembrane</keyword>
<dbReference type="AlphaFoldDB" id="A6K523"/>
<evidence type="ECO:0000256" key="1">
    <source>
        <dbReference type="SAM" id="Phobius"/>
    </source>
</evidence>
<evidence type="ECO:0000313" key="2">
    <source>
        <dbReference type="EMBL" id="EDL86191.1"/>
    </source>
</evidence>
<organism evidence="2 3">
    <name type="scientific">Rattus norvegicus</name>
    <name type="common">Rat</name>
    <dbReference type="NCBI Taxonomy" id="10116"/>
    <lineage>
        <taxon>Eukaryota</taxon>
        <taxon>Metazoa</taxon>
        <taxon>Chordata</taxon>
        <taxon>Craniata</taxon>
        <taxon>Vertebrata</taxon>
        <taxon>Euteleostomi</taxon>
        <taxon>Mammalia</taxon>
        <taxon>Eutheria</taxon>
        <taxon>Euarchontoglires</taxon>
        <taxon>Glires</taxon>
        <taxon>Rodentia</taxon>
        <taxon>Myomorpha</taxon>
        <taxon>Muroidea</taxon>
        <taxon>Muridae</taxon>
        <taxon>Murinae</taxon>
        <taxon>Rattus</taxon>
    </lineage>
</organism>
<dbReference type="EMBL" id="CH474019">
    <property type="protein sequence ID" value="EDL86191.1"/>
    <property type="molecule type" value="Genomic_DNA"/>
</dbReference>
<feature type="transmembrane region" description="Helical" evidence="1">
    <location>
        <begin position="12"/>
        <end position="41"/>
    </location>
</feature>
<evidence type="ECO:0000313" key="3">
    <source>
        <dbReference type="Proteomes" id="UP000234681"/>
    </source>
</evidence>